<organism evidence="1 2">
    <name type="scientific">Leucobacter komagatae</name>
    <dbReference type="NCBI Taxonomy" id="55969"/>
    <lineage>
        <taxon>Bacteria</taxon>
        <taxon>Bacillati</taxon>
        <taxon>Actinomycetota</taxon>
        <taxon>Actinomycetes</taxon>
        <taxon>Micrococcales</taxon>
        <taxon>Microbacteriaceae</taxon>
        <taxon>Leucobacter</taxon>
    </lineage>
</organism>
<protein>
    <recommendedName>
        <fullName evidence="3">GAF domain-containing protein</fullName>
    </recommendedName>
</protein>
<dbReference type="InterPro" id="IPR029016">
    <property type="entry name" value="GAF-like_dom_sf"/>
</dbReference>
<dbReference type="AlphaFoldDB" id="A0A542Y8X5"/>
<comment type="caution">
    <text evidence="1">The sequence shown here is derived from an EMBL/GenBank/DDBJ whole genome shotgun (WGS) entry which is preliminary data.</text>
</comment>
<dbReference type="RefSeq" id="WP_141887693.1">
    <property type="nucleotide sequence ID" value="NZ_BAAAUY010000003.1"/>
</dbReference>
<dbReference type="OrthoDB" id="3928741at2"/>
<dbReference type="STRING" id="55969.SD72_13255"/>
<accession>A0A542Y8X5</accession>
<evidence type="ECO:0000313" key="2">
    <source>
        <dbReference type="Proteomes" id="UP000319094"/>
    </source>
</evidence>
<name>A0A542Y8X5_9MICO</name>
<gene>
    <name evidence="1" type="ORF">FB468_2576</name>
</gene>
<sequence>MRNSRHALQRGESVRKRRLLLERAHERFVADHSLAEDAESRSTFASQSDLRSVVLDSWVRSKRRAIDPNATPGARPLSPDELEELQRLHPIARVLPVVNRLLLDEAMQAGFVVAIGDAAGRLLWVDGDRRLRSEAEEMGFAAGADWSENAVGTSAPGSALLLGDSIQVLGAEHYNRAVHQWSCTAVPVHEPESGAIIGVIDVTGNDVAASPHILPLVEATRAAVEAELKLVAMRAALERGHEVTGPRSIASTARGSRGLRRQPVKQATPRLMLLGRDPALLEHGGGFTSVSRRHAEMLVALAEAPGGLSAAALAEQVYGEPGAEQSLRPEVVRLRKWLAQHAVGLELLSRPYRLSGPLRLDAHETLEALERGAHRLALAAYEGPVLPSSEAPVIEQLRHEVDSTLREAMLQTAAAPLLFEYAQNWAVDDVQVWEALLQALPPLSPKRTRVVARLETLAADR</sequence>
<dbReference type="EMBL" id="VFON01000001">
    <property type="protein sequence ID" value="TQL44517.1"/>
    <property type="molecule type" value="Genomic_DNA"/>
</dbReference>
<evidence type="ECO:0000313" key="1">
    <source>
        <dbReference type="EMBL" id="TQL44517.1"/>
    </source>
</evidence>
<dbReference type="Proteomes" id="UP000319094">
    <property type="component" value="Unassembled WGS sequence"/>
</dbReference>
<evidence type="ECO:0008006" key="3">
    <source>
        <dbReference type="Google" id="ProtNLM"/>
    </source>
</evidence>
<dbReference type="Gene3D" id="3.30.450.40">
    <property type="match status" value="1"/>
</dbReference>
<keyword evidence="2" id="KW-1185">Reference proteome</keyword>
<proteinExistence type="predicted"/>
<reference evidence="1 2" key="1">
    <citation type="submission" date="2019-06" db="EMBL/GenBank/DDBJ databases">
        <title>Sequencing the genomes of 1000 actinobacteria strains.</title>
        <authorList>
            <person name="Klenk H.-P."/>
        </authorList>
    </citation>
    <scope>NUCLEOTIDE SEQUENCE [LARGE SCALE GENOMIC DNA]</scope>
    <source>
        <strain evidence="1 2">DSM 8803</strain>
    </source>
</reference>